<evidence type="ECO:0000256" key="1">
    <source>
        <dbReference type="SAM" id="SignalP"/>
    </source>
</evidence>
<sequence>MKKIALLLAAMGIVSIGAAAEGLKVTNFGQTIEIENTSGKTQGDIGDTWLFNNLGMTYGDWTFTIIGGKMWTLDSKDGVQNTNSRLEMSAVKNYDSYYLGAKTRFQQDYDRYHLLVGWNYGNVYGDYDVWYESLQGRGTDAFRYEIFPIGVKFGDYKIAWYVEGIETTGTLKNDQVENYISNQLRFYAPIYTGEKISFTTEYRLSLNEDIDYKTRTPHKEFKDFRRHRLYLRSNYAVSESLSLFLNYGYQVSHYEAVGGEADTKSEKYWGDVELGWSYKF</sequence>
<evidence type="ECO:0000313" key="3">
    <source>
        <dbReference type="Proteomes" id="UP000255328"/>
    </source>
</evidence>
<reference evidence="2 3" key="1">
    <citation type="submission" date="2018-06" db="EMBL/GenBank/DDBJ databases">
        <authorList>
            <consortium name="Pathogen Informatics"/>
            <person name="Doyle S."/>
        </authorList>
    </citation>
    <scope>NUCLEOTIDE SEQUENCE [LARGE SCALE GENOMIC DNA]</scope>
    <source>
        <strain evidence="2 3">NCTC10723</strain>
    </source>
</reference>
<dbReference type="Proteomes" id="UP000255328">
    <property type="component" value="Unassembled WGS sequence"/>
</dbReference>
<gene>
    <name evidence="2" type="ORF">NCTC10723_01076</name>
</gene>
<keyword evidence="3" id="KW-1185">Reference proteome</keyword>
<feature type="signal peptide" evidence="1">
    <location>
        <begin position="1"/>
        <end position="20"/>
    </location>
</feature>
<proteinExistence type="predicted"/>
<feature type="chain" id="PRO_5017020815" description="Salt-induced outer membrane protein" evidence="1">
    <location>
        <begin position="21"/>
        <end position="280"/>
    </location>
</feature>
<dbReference type="RefSeq" id="WP_115270088.1">
    <property type="nucleotide sequence ID" value="NZ_UGGU01000003.1"/>
</dbReference>
<evidence type="ECO:0000313" key="2">
    <source>
        <dbReference type="EMBL" id="STO31622.1"/>
    </source>
</evidence>
<keyword evidence="1" id="KW-0732">Signal</keyword>
<accession>A0A377GXY8</accession>
<evidence type="ECO:0008006" key="4">
    <source>
        <dbReference type="Google" id="ProtNLM"/>
    </source>
</evidence>
<dbReference type="OrthoDB" id="87564at2"/>
<dbReference type="AlphaFoldDB" id="A0A377GXY8"/>
<organism evidence="2 3">
    <name type="scientific">Fusobacterium necrogenes</name>
    <dbReference type="NCBI Taxonomy" id="858"/>
    <lineage>
        <taxon>Bacteria</taxon>
        <taxon>Fusobacteriati</taxon>
        <taxon>Fusobacteriota</taxon>
        <taxon>Fusobacteriia</taxon>
        <taxon>Fusobacteriales</taxon>
        <taxon>Fusobacteriaceae</taxon>
        <taxon>Fusobacterium</taxon>
    </lineage>
</organism>
<dbReference type="EMBL" id="UGGU01000003">
    <property type="protein sequence ID" value="STO31622.1"/>
    <property type="molecule type" value="Genomic_DNA"/>
</dbReference>
<name>A0A377GXY8_9FUSO</name>
<protein>
    <recommendedName>
        <fullName evidence="4">Salt-induced outer membrane protein</fullName>
    </recommendedName>
</protein>